<gene>
    <name evidence="2" type="ORF">GPM918_LOCUS39643</name>
    <name evidence="3" type="ORF">SRO942_LOCUS40536</name>
</gene>
<dbReference type="EMBL" id="CAJOBC010093863">
    <property type="protein sequence ID" value="CAF4420322.1"/>
    <property type="molecule type" value="Genomic_DNA"/>
</dbReference>
<dbReference type="SMART" id="SM00320">
    <property type="entry name" value="WD40"/>
    <property type="match status" value="2"/>
</dbReference>
<dbReference type="InterPro" id="IPR036322">
    <property type="entry name" value="WD40_repeat_dom_sf"/>
</dbReference>
<dbReference type="EMBL" id="CAJNOQ010028120">
    <property type="protein sequence ID" value="CAF1558959.1"/>
    <property type="molecule type" value="Genomic_DNA"/>
</dbReference>
<feature type="non-terminal residue" evidence="2">
    <location>
        <position position="1"/>
    </location>
</feature>
<sequence>HLDSLPCADYYERSYMHHDVVTHCLVTKTDFLITGSADGHIKFWKMLTLEYVKMQATLSSYQQQQQQLSASSKQQQINGPKGINGNVQTTFVKHFRAHLGHTRCVHLIEYNEQTELVVSCDMGGIVNYWSGKESYQYDIPSKLCQFESKLDTDLFEFIKEQTYPYCLKFSSNGLIFACLTRTIETPITKKKLYLFDTRRGKILKIYNETNDVYRQLQDKLQQKQQQLAQSASMNKQDDEDDVENEQIDEKSNKIITGK</sequence>
<dbReference type="Pfam" id="PF00400">
    <property type="entry name" value="WD40"/>
    <property type="match status" value="1"/>
</dbReference>
<evidence type="ECO:0000313" key="3">
    <source>
        <dbReference type="EMBL" id="CAF4420322.1"/>
    </source>
</evidence>
<keyword evidence="4" id="KW-1185">Reference proteome</keyword>
<dbReference type="Proteomes" id="UP000681722">
    <property type="component" value="Unassembled WGS sequence"/>
</dbReference>
<proteinExistence type="predicted"/>
<feature type="region of interest" description="Disordered" evidence="1">
    <location>
        <begin position="227"/>
        <end position="258"/>
    </location>
</feature>
<accession>A0A815XLA9</accession>
<dbReference type="InterPro" id="IPR001680">
    <property type="entry name" value="WD40_rpt"/>
</dbReference>
<dbReference type="SUPFAM" id="SSF50978">
    <property type="entry name" value="WD40 repeat-like"/>
    <property type="match status" value="1"/>
</dbReference>
<organism evidence="2 4">
    <name type="scientific">Didymodactylos carnosus</name>
    <dbReference type="NCBI Taxonomy" id="1234261"/>
    <lineage>
        <taxon>Eukaryota</taxon>
        <taxon>Metazoa</taxon>
        <taxon>Spiralia</taxon>
        <taxon>Gnathifera</taxon>
        <taxon>Rotifera</taxon>
        <taxon>Eurotatoria</taxon>
        <taxon>Bdelloidea</taxon>
        <taxon>Philodinida</taxon>
        <taxon>Philodinidae</taxon>
        <taxon>Didymodactylos</taxon>
    </lineage>
</organism>
<dbReference type="Gene3D" id="2.130.10.10">
    <property type="entry name" value="YVTN repeat-like/Quinoprotein amine dehydrogenase"/>
    <property type="match status" value="1"/>
</dbReference>
<evidence type="ECO:0000313" key="4">
    <source>
        <dbReference type="Proteomes" id="UP000663829"/>
    </source>
</evidence>
<dbReference type="OrthoDB" id="10264753at2759"/>
<name>A0A815XLA9_9BILA</name>
<protein>
    <submittedName>
        <fullName evidence="2">Uncharacterized protein</fullName>
    </submittedName>
</protein>
<comment type="caution">
    <text evidence="2">The sequence shown here is derived from an EMBL/GenBank/DDBJ whole genome shotgun (WGS) entry which is preliminary data.</text>
</comment>
<feature type="compositionally biased region" description="Acidic residues" evidence="1">
    <location>
        <begin position="237"/>
        <end position="246"/>
    </location>
</feature>
<dbReference type="Proteomes" id="UP000663829">
    <property type="component" value="Unassembled WGS sequence"/>
</dbReference>
<reference evidence="2" key="1">
    <citation type="submission" date="2021-02" db="EMBL/GenBank/DDBJ databases">
        <authorList>
            <person name="Nowell W R."/>
        </authorList>
    </citation>
    <scope>NUCLEOTIDE SEQUENCE</scope>
</reference>
<dbReference type="InterPro" id="IPR015943">
    <property type="entry name" value="WD40/YVTN_repeat-like_dom_sf"/>
</dbReference>
<evidence type="ECO:0000313" key="2">
    <source>
        <dbReference type="EMBL" id="CAF1558959.1"/>
    </source>
</evidence>
<evidence type="ECO:0000256" key="1">
    <source>
        <dbReference type="SAM" id="MobiDB-lite"/>
    </source>
</evidence>
<dbReference type="AlphaFoldDB" id="A0A815XLA9"/>